<dbReference type="AlphaFoldDB" id="A0A2X0L6G8"/>
<dbReference type="Proteomes" id="UP000249723">
    <property type="component" value="Unassembled WGS sequence"/>
</dbReference>
<dbReference type="GO" id="GO:0000272">
    <property type="term" value="P:polysaccharide catabolic process"/>
    <property type="evidence" value="ECO:0007669"/>
    <property type="project" value="UniProtKB-KW"/>
</dbReference>
<dbReference type="EC" id="3.2.1.67" evidence="13"/>
<dbReference type="PANTHER" id="PTHR31736">
    <property type="match status" value="1"/>
</dbReference>
<dbReference type="GO" id="GO:0004650">
    <property type="term" value="F:polygalacturonase activity"/>
    <property type="evidence" value="ECO:0007669"/>
    <property type="project" value="InterPro"/>
</dbReference>
<evidence type="ECO:0000256" key="11">
    <source>
        <dbReference type="ARBA" id="ARBA00023326"/>
    </source>
</evidence>
<evidence type="ECO:0000256" key="6">
    <source>
        <dbReference type="ARBA" id="ARBA00023157"/>
    </source>
</evidence>
<keyword evidence="9 16" id="KW-0326">Glycosidase</keyword>
<evidence type="ECO:0000256" key="14">
    <source>
        <dbReference type="ARBA" id="ARBA00048766"/>
    </source>
</evidence>
<accession>A0A2X0L6G8</accession>
<keyword evidence="4 17" id="KW-0732">Signal</keyword>
<dbReference type="GO" id="GO:0005576">
    <property type="term" value="C:extracellular region"/>
    <property type="evidence" value="ECO:0007669"/>
    <property type="project" value="UniProtKB-SubCell"/>
</dbReference>
<evidence type="ECO:0000256" key="9">
    <source>
        <dbReference type="ARBA" id="ARBA00023295"/>
    </source>
</evidence>
<protein>
    <recommendedName>
        <fullName evidence="13">galacturonan 1,4-alpha-galacturonidase</fullName>
        <ecNumber evidence="13">3.2.1.67</ecNumber>
    </recommendedName>
</protein>
<evidence type="ECO:0000256" key="4">
    <source>
        <dbReference type="ARBA" id="ARBA00022729"/>
    </source>
</evidence>
<evidence type="ECO:0000256" key="3">
    <source>
        <dbReference type="ARBA" id="ARBA00022525"/>
    </source>
</evidence>
<evidence type="ECO:0000313" key="18">
    <source>
        <dbReference type="EMBL" id="SDA02301.1"/>
    </source>
</evidence>
<comment type="catalytic activity">
    <reaction evidence="14">
        <text>[(1-&gt;4)-alpha-D-galacturonosyl](n) + H2O = alpha-D-galacturonate + [(1-&gt;4)-alpha-D-galacturonosyl](n-1)</text>
        <dbReference type="Rhea" id="RHEA:14117"/>
        <dbReference type="Rhea" id="RHEA-COMP:14570"/>
        <dbReference type="Rhea" id="RHEA-COMP:14572"/>
        <dbReference type="ChEBI" id="CHEBI:15377"/>
        <dbReference type="ChEBI" id="CHEBI:58658"/>
        <dbReference type="ChEBI" id="CHEBI:140523"/>
        <dbReference type="EC" id="3.2.1.67"/>
    </reaction>
</comment>
<dbReference type="GO" id="GO:0071555">
    <property type="term" value="P:cell wall organization"/>
    <property type="evidence" value="ECO:0007669"/>
    <property type="project" value="UniProtKB-KW"/>
</dbReference>
<evidence type="ECO:0000256" key="2">
    <source>
        <dbReference type="ARBA" id="ARBA00008834"/>
    </source>
</evidence>
<organism evidence="18 19">
    <name type="scientific">Microbotryum saponariae</name>
    <dbReference type="NCBI Taxonomy" id="289078"/>
    <lineage>
        <taxon>Eukaryota</taxon>
        <taxon>Fungi</taxon>
        <taxon>Dikarya</taxon>
        <taxon>Basidiomycota</taxon>
        <taxon>Pucciniomycotina</taxon>
        <taxon>Microbotryomycetes</taxon>
        <taxon>Microbotryales</taxon>
        <taxon>Microbotryaceae</taxon>
        <taxon>Microbotryum</taxon>
    </lineage>
</organism>
<evidence type="ECO:0000256" key="10">
    <source>
        <dbReference type="ARBA" id="ARBA00023316"/>
    </source>
</evidence>
<gene>
    <name evidence="18" type="ORF">BZ3500_MVSOF-1268-A1-R1_CHR7-3G09624</name>
</gene>
<comment type="function">
    <text evidence="12">Specific in hydrolyzing the terminal glycosidic bond of polygalacturonic acid and oligogalacturonates.</text>
</comment>
<evidence type="ECO:0000256" key="16">
    <source>
        <dbReference type="RuleBase" id="RU361169"/>
    </source>
</evidence>
<proteinExistence type="inferred from homology"/>
<dbReference type="STRING" id="289078.A0A2X0L6G8"/>
<evidence type="ECO:0000256" key="1">
    <source>
        <dbReference type="ARBA" id="ARBA00004613"/>
    </source>
</evidence>
<dbReference type="PROSITE" id="PS00502">
    <property type="entry name" value="POLYGALACTURONASE"/>
    <property type="match status" value="1"/>
</dbReference>
<dbReference type="InterPro" id="IPR011050">
    <property type="entry name" value="Pectin_lyase_fold/virulence"/>
</dbReference>
<keyword evidence="19" id="KW-1185">Reference proteome</keyword>
<feature type="signal peptide" evidence="17">
    <location>
        <begin position="1"/>
        <end position="18"/>
    </location>
</feature>
<reference evidence="19" key="1">
    <citation type="submission" date="2016-10" db="EMBL/GenBank/DDBJ databases">
        <authorList>
            <person name="Jeantristanb JTB J.-T."/>
            <person name="Ricardo R."/>
        </authorList>
    </citation>
    <scope>NUCLEOTIDE SEQUENCE [LARGE SCALE GENOMIC DNA]</scope>
</reference>
<dbReference type="SUPFAM" id="SSF51126">
    <property type="entry name" value="Pectin lyase-like"/>
    <property type="match status" value="1"/>
</dbReference>
<keyword evidence="3" id="KW-0964">Secreted</keyword>
<evidence type="ECO:0000256" key="13">
    <source>
        <dbReference type="ARBA" id="ARBA00038933"/>
    </source>
</evidence>
<keyword evidence="10" id="KW-0961">Cell wall biogenesis/degradation</keyword>
<name>A0A2X0L6G8_9BASI</name>
<evidence type="ECO:0000256" key="15">
    <source>
        <dbReference type="PROSITE-ProRule" id="PRU10052"/>
    </source>
</evidence>
<keyword evidence="6" id="KW-1015">Disulfide bond</keyword>
<comment type="similarity">
    <text evidence="2 16">Belongs to the glycosyl hydrolase 28 family.</text>
</comment>
<keyword evidence="5 16" id="KW-0378">Hydrolase</keyword>
<sequence>MKIILAALPLSLAALAGARKHSSGHSGHRHRRASGGSRSFLGPPKTICRVPDVGVEQDSTPNIMAAFQKCQNDGKIVLDGNYLVKTLLYSPRLFNVEIELTGTRKLCPHSRTRSELGPEHRLIATVSYSDDIPYWSQPTTDIHGGGSFELDYQNATTFFFLQGESIWLHGNPASNGGKSSTFNGNGQKWWDKFAVDKEAGNPQGIESRQYARPIMLTIGNANNVKVEHINFQNGPFWNIFITNSKQVTMTNINIVAVSRSPALPYNTDGVDIYRSTDVTLLDFDVNNADDCVSLKPHSINVEVGRMACNGSHGISVGSLGQYSDEVDIVENVYIHDIVMSNAQAGARIKSWPNRNGTAKDAGGGSGYVKNVTFQNFVNRNVDQPLVLTSCYMHTEAYCAQFLSKMKISDVHYINVTGTASGKYKDVVALLDCSSECTNITAKGTHLSLPTSDTPVYICHNIDSEKQLDFTCTGSA</sequence>
<evidence type="ECO:0000256" key="7">
    <source>
        <dbReference type="ARBA" id="ARBA00023180"/>
    </source>
</evidence>
<comment type="subcellular location">
    <subcellularLocation>
        <location evidence="1">Secreted</location>
    </subcellularLocation>
</comment>
<dbReference type="EMBL" id="FMWP01000125">
    <property type="protein sequence ID" value="SDA02301.1"/>
    <property type="molecule type" value="Genomic_DNA"/>
</dbReference>
<keyword evidence="8" id="KW-0119">Carbohydrate metabolism</keyword>
<evidence type="ECO:0000313" key="19">
    <source>
        <dbReference type="Proteomes" id="UP000249723"/>
    </source>
</evidence>
<evidence type="ECO:0000256" key="5">
    <source>
        <dbReference type="ARBA" id="ARBA00022801"/>
    </source>
</evidence>
<dbReference type="GO" id="GO:0047911">
    <property type="term" value="F:galacturan 1,4-alpha-galacturonidase activity"/>
    <property type="evidence" value="ECO:0007669"/>
    <property type="project" value="UniProtKB-EC"/>
</dbReference>
<dbReference type="PANTHER" id="PTHR31736:SF12">
    <property type="entry name" value="EXO-POLYGALACTURONASE, PUTATIVE-RELATED"/>
    <property type="match status" value="1"/>
</dbReference>
<evidence type="ECO:0000256" key="17">
    <source>
        <dbReference type="SAM" id="SignalP"/>
    </source>
</evidence>
<keyword evidence="11" id="KW-0624">Polysaccharide degradation</keyword>
<dbReference type="Pfam" id="PF00295">
    <property type="entry name" value="Glyco_hydro_28"/>
    <property type="match status" value="1"/>
</dbReference>
<evidence type="ECO:0000256" key="8">
    <source>
        <dbReference type="ARBA" id="ARBA00023277"/>
    </source>
</evidence>
<feature type="chain" id="PRO_5015943651" description="galacturonan 1,4-alpha-galacturonidase" evidence="17">
    <location>
        <begin position="19"/>
        <end position="475"/>
    </location>
</feature>
<dbReference type="Gene3D" id="2.160.20.10">
    <property type="entry name" value="Single-stranded right-handed beta-helix, Pectin lyase-like"/>
    <property type="match status" value="1"/>
</dbReference>
<dbReference type="InterPro" id="IPR012334">
    <property type="entry name" value="Pectin_lyas_fold"/>
</dbReference>
<keyword evidence="7" id="KW-0325">Glycoprotein</keyword>
<feature type="active site" evidence="15">
    <location>
        <position position="312"/>
    </location>
</feature>
<dbReference type="InterPro" id="IPR000743">
    <property type="entry name" value="Glyco_hydro_28"/>
</dbReference>
<evidence type="ECO:0000256" key="12">
    <source>
        <dbReference type="ARBA" id="ARBA00037312"/>
    </source>
</evidence>